<feature type="transmembrane region" description="Helical" evidence="1">
    <location>
        <begin position="39"/>
        <end position="62"/>
    </location>
</feature>
<organism evidence="2 3">
    <name type="scientific">Orchesella dallaii</name>
    <dbReference type="NCBI Taxonomy" id="48710"/>
    <lineage>
        <taxon>Eukaryota</taxon>
        <taxon>Metazoa</taxon>
        <taxon>Ecdysozoa</taxon>
        <taxon>Arthropoda</taxon>
        <taxon>Hexapoda</taxon>
        <taxon>Collembola</taxon>
        <taxon>Entomobryomorpha</taxon>
        <taxon>Entomobryoidea</taxon>
        <taxon>Orchesellidae</taxon>
        <taxon>Orchesellinae</taxon>
        <taxon>Orchesella</taxon>
    </lineage>
</organism>
<sequence>MKLFAKAISGMGADKDKTQSTIDIPQTDEDEKIERKFSFLWYILLILGFWVCIQALVAFGIANEAGNEIVAVPSDVSRNHIKTTDHAAIFSTVNFTPAGKPDNEFWNSIKPTVQFDKEKLSAKACREENGQGNCGSKLQGEAAGRNCTIYSFLIKSDVTNQGGPSENLMELLNNTICNIVAYVDKELEAPRPSNPRVTFVTLETEEEKLENQRFEWIDEMEINYVDKNIIAYMEATVGRFNRMGELKFHLQLEEMQEEIAERILNVFEQAQWKGLRLYKANFSCNGVDKDDCVVEYSFVNANHLWEYISVVKEDKGEGAQKDVETIDHVGNFLTPNFQPAGKPNKEFWNSLKPTVQIDRTKLYNRCRVENGRAYCLIPLHGKGVNDPRHCTILTLMSDVANQKESAAFKLEMKDLKNMTCDVVVSLGFMPLDLRPLTEPFIILAAGASDEAKEAFLAAKGWKWYGIVRIGGLNENSIAYLESQIEQVTRTEQMKIKLQLEIMEGMVKGLSNMFEQAPDKVLRLVGIDSSCHEVDNSYCLVVYSFVNANYFWEYINVVKEDKGEGMSSNPVII</sequence>
<gene>
    <name evidence="2" type="ORF">ODALV1_LOCUS11543</name>
</gene>
<protein>
    <submittedName>
        <fullName evidence="2">Uncharacterized protein</fullName>
    </submittedName>
</protein>
<keyword evidence="3" id="KW-1185">Reference proteome</keyword>
<proteinExistence type="predicted"/>
<evidence type="ECO:0000256" key="1">
    <source>
        <dbReference type="SAM" id="Phobius"/>
    </source>
</evidence>
<keyword evidence="1" id="KW-1133">Transmembrane helix</keyword>
<reference evidence="2 3" key="1">
    <citation type="submission" date="2024-08" db="EMBL/GenBank/DDBJ databases">
        <authorList>
            <person name="Cucini C."/>
            <person name="Frati F."/>
        </authorList>
    </citation>
    <scope>NUCLEOTIDE SEQUENCE [LARGE SCALE GENOMIC DNA]</scope>
</reference>
<name>A0ABP1QIT2_9HEXA</name>
<accession>A0ABP1QIT2</accession>
<dbReference type="EMBL" id="CAXLJM020000035">
    <property type="protein sequence ID" value="CAL8103748.1"/>
    <property type="molecule type" value="Genomic_DNA"/>
</dbReference>
<keyword evidence="1" id="KW-0472">Membrane</keyword>
<keyword evidence="1" id="KW-0812">Transmembrane</keyword>
<dbReference type="Proteomes" id="UP001642540">
    <property type="component" value="Unassembled WGS sequence"/>
</dbReference>
<evidence type="ECO:0000313" key="2">
    <source>
        <dbReference type="EMBL" id="CAL8103748.1"/>
    </source>
</evidence>
<evidence type="ECO:0000313" key="3">
    <source>
        <dbReference type="Proteomes" id="UP001642540"/>
    </source>
</evidence>
<comment type="caution">
    <text evidence="2">The sequence shown here is derived from an EMBL/GenBank/DDBJ whole genome shotgun (WGS) entry which is preliminary data.</text>
</comment>